<feature type="region of interest" description="Disordered" evidence="3">
    <location>
        <begin position="406"/>
        <end position="427"/>
    </location>
</feature>
<dbReference type="AlphaFoldDB" id="A0A177NJ52"/>
<evidence type="ECO:0000313" key="5">
    <source>
        <dbReference type="EMBL" id="OAI18088.1"/>
    </source>
</evidence>
<dbReference type="GO" id="GO:0006281">
    <property type="term" value="P:DNA repair"/>
    <property type="evidence" value="ECO:0007669"/>
    <property type="project" value="InterPro"/>
</dbReference>
<dbReference type="InterPro" id="IPR001126">
    <property type="entry name" value="UmuC"/>
</dbReference>
<reference evidence="5 6" key="1">
    <citation type="submission" date="2016-03" db="EMBL/GenBank/DDBJ databases">
        <authorList>
            <person name="Ploux O."/>
        </authorList>
    </citation>
    <scope>NUCLEOTIDE SEQUENCE [LARGE SCALE GENOMIC DNA]</scope>
    <source>
        <strain evidence="5 6">R-45378</strain>
    </source>
</reference>
<evidence type="ECO:0000256" key="2">
    <source>
        <dbReference type="ARBA" id="ARBA00022763"/>
    </source>
</evidence>
<evidence type="ECO:0000256" key="3">
    <source>
        <dbReference type="SAM" id="MobiDB-lite"/>
    </source>
</evidence>
<dbReference type="Pfam" id="PF00817">
    <property type="entry name" value="IMS"/>
    <property type="match status" value="1"/>
</dbReference>
<dbReference type="PANTHER" id="PTHR35369">
    <property type="entry name" value="BLR3025 PROTEIN-RELATED"/>
    <property type="match status" value="1"/>
</dbReference>
<dbReference type="RefSeq" id="WP_064040083.1">
    <property type="nucleotide sequence ID" value="NZ_LUUJ01000062.1"/>
</dbReference>
<dbReference type="Gene3D" id="3.40.1170.60">
    <property type="match status" value="1"/>
</dbReference>
<organism evidence="5 6">
    <name type="scientific">Methylomonas koyamae</name>
    <dbReference type="NCBI Taxonomy" id="702114"/>
    <lineage>
        <taxon>Bacteria</taxon>
        <taxon>Pseudomonadati</taxon>
        <taxon>Pseudomonadota</taxon>
        <taxon>Gammaproteobacteria</taxon>
        <taxon>Methylococcales</taxon>
        <taxon>Methylococcaceae</taxon>
        <taxon>Methylomonas</taxon>
    </lineage>
</organism>
<feature type="domain" description="UmuC" evidence="4">
    <location>
        <begin position="59"/>
        <end position="173"/>
    </location>
</feature>
<dbReference type="SUPFAM" id="SSF56672">
    <property type="entry name" value="DNA/RNA polymerases"/>
    <property type="match status" value="1"/>
</dbReference>
<dbReference type="CDD" id="cd03468">
    <property type="entry name" value="PolY_like"/>
    <property type="match status" value="1"/>
</dbReference>
<dbReference type="InterPro" id="IPR050356">
    <property type="entry name" value="SulA_CellDiv_inhibitor"/>
</dbReference>
<evidence type="ECO:0000256" key="1">
    <source>
        <dbReference type="ARBA" id="ARBA00010945"/>
    </source>
</evidence>
<dbReference type="InterPro" id="IPR043128">
    <property type="entry name" value="Rev_trsase/Diguanyl_cyclase"/>
</dbReference>
<protein>
    <recommendedName>
        <fullName evidence="4">UmuC domain-containing protein</fullName>
    </recommendedName>
</protein>
<comment type="similarity">
    <text evidence="1">Belongs to the DNA polymerase type-Y family.</text>
</comment>
<sequence>MAATALALNPQLAPGPAAPAGASKSPAKLWLCAYFPALALEALKIDTAQAVAALETSKGRPGLYAVSAAARQAGVETGMSQSAAQALCPALSLLPRDPQTEKVALQQLAGIGLNFSPWVSLDRPDCLLIEIGSCLKLFGGSDRLKQDLRDACLAAGYSPVIAIAPTAPAAELLAGLGLDMQIGARAELRSALGPLPIAALAVDGKTLDRLGNAGIRYLVDLWRLPRDGLARRYGSGLLQRLDGLLGLQPTALSSFHNPPAFAASRELPTELTRLEHFFPAIAQLAAAWAEFLKQRDAVALAVALDLHHYRRPPTRLKLSFRHGNRDADHCLALLREKLERSPLPAPVIGVELLCNEIAPHQPAACSLFADEPAAETDSEWQATLDQLQNRFGHHALQRFAVAADHRPERAHQGNAAETETQTAPPPRPLWLLPAPEPLSDDSFTLLSPAERIESGWWDNQAVRRDYFIGQDRLGRKLWLFRELSGDRGWYLHGLFG</sequence>
<name>A0A177NJ52_9GAMM</name>
<proteinExistence type="inferred from homology"/>
<evidence type="ECO:0000259" key="4">
    <source>
        <dbReference type="Pfam" id="PF00817"/>
    </source>
</evidence>
<dbReference type="EMBL" id="LUUJ01000062">
    <property type="protein sequence ID" value="OAI18088.1"/>
    <property type="molecule type" value="Genomic_DNA"/>
</dbReference>
<gene>
    <name evidence="5" type="ORF">A1507_10095</name>
</gene>
<dbReference type="Gene3D" id="3.30.70.270">
    <property type="match status" value="1"/>
</dbReference>
<keyword evidence="2" id="KW-0227">DNA damage</keyword>
<dbReference type="PANTHER" id="PTHR35369:SF2">
    <property type="entry name" value="BLR3025 PROTEIN"/>
    <property type="match status" value="1"/>
</dbReference>
<dbReference type="Proteomes" id="UP000077857">
    <property type="component" value="Unassembled WGS sequence"/>
</dbReference>
<evidence type="ECO:0000313" key="6">
    <source>
        <dbReference type="Proteomes" id="UP000077857"/>
    </source>
</evidence>
<comment type="caution">
    <text evidence="5">The sequence shown here is derived from an EMBL/GenBank/DDBJ whole genome shotgun (WGS) entry which is preliminary data.</text>
</comment>
<dbReference type="InterPro" id="IPR043502">
    <property type="entry name" value="DNA/RNA_pol_sf"/>
</dbReference>
<accession>A0A177NJ52</accession>
<dbReference type="OrthoDB" id="5298951at2"/>